<evidence type="ECO:0000313" key="2">
    <source>
        <dbReference type="WBParaSite" id="nRc.2.0.1.t12841-RA"/>
    </source>
</evidence>
<dbReference type="WBParaSite" id="nRc.2.0.1.t12841-RA">
    <property type="protein sequence ID" value="nRc.2.0.1.t12841-RA"/>
    <property type="gene ID" value="nRc.2.0.1.g12841"/>
</dbReference>
<protein>
    <submittedName>
        <fullName evidence="2">EB domain-containing protein</fullName>
    </submittedName>
</protein>
<sequence length="293" mass="32348">MIQNLLILFYISNHLTCDGQRPRGRSSYDSNSIEGLKNWQPEVTSEHILKNVGYSTISPRRRQNVIFCRTSSQCSSVFPESLCRENVCVCRPGRIFDSEKGVCSSPLARSSLTTAKRSFEEGNPTFLVSAGKPCNDAGFCGGGSFCDQNTGLCTCPRGKFIHNGGCVGAPHLGQVGEQNPVLSHQIRIKSPRIIVDDMDQQTTTTLVQKATDLTPEVQHVEQRYVPRVVSPLRRRTAAFLCPMNIEPYFKVDGEDKAYIMCNASRPTACPPLSYCFATGRALESGPYYCCPSN</sequence>
<dbReference type="Proteomes" id="UP000887565">
    <property type="component" value="Unplaced"/>
</dbReference>
<reference evidence="2" key="1">
    <citation type="submission" date="2022-11" db="UniProtKB">
        <authorList>
            <consortium name="WormBaseParasite"/>
        </authorList>
    </citation>
    <scope>IDENTIFICATION</scope>
</reference>
<evidence type="ECO:0000313" key="1">
    <source>
        <dbReference type="Proteomes" id="UP000887565"/>
    </source>
</evidence>
<organism evidence="1 2">
    <name type="scientific">Romanomermis culicivorax</name>
    <name type="common">Nematode worm</name>
    <dbReference type="NCBI Taxonomy" id="13658"/>
    <lineage>
        <taxon>Eukaryota</taxon>
        <taxon>Metazoa</taxon>
        <taxon>Ecdysozoa</taxon>
        <taxon>Nematoda</taxon>
        <taxon>Enoplea</taxon>
        <taxon>Dorylaimia</taxon>
        <taxon>Mermithida</taxon>
        <taxon>Mermithoidea</taxon>
        <taxon>Mermithidae</taxon>
        <taxon>Romanomermis</taxon>
    </lineage>
</organism>
<dbReference type="AlphaFoldDB" id="A0A915IF73"/>
<name>A0A915IF73_ROMCU</name>
<keyword evidence="1" id="KW-1185">Reference proteome</keyword>
<proteinExistence type="predicted"/>
<accession>A0A915IF73</accession>